<dbReference type="Gene3D" id="3.40.366.10">
    <property type="entry name" value="Malonyl-Coenzyme A Acyl Carrier Protein, domain 2"/>
    <property type="match status" value="1"/>
</dbReference>
<dbReference type="GO" id="GO:0006633">
    <property type="term" value="P:fatty acid biosynthetic process"/>
    <property type="evidence" value="ECO:0007669"/>
    <property type="project" value="TreeGrafter"/>
</dbReference>
<dbReference type="Pfam" id="PF02801">
    <property type="entry name" value="Ketoacyl-synt_C"/>
    <property type="match status" value="1"/>
</dbReference>
<dbReference type="Gene3D" id="3.40.47.10">
    <property type="match status" value="1"/>
</dbReference>
<sequence>EAHGTGTQAGDPTEVNGVGSVFARSRPQDQPLIIGSVTAGITGLLKAILSMEKGIIPGCPTFINPNPKSIVKATRAAIAWPDSGFPIRRASINSFGMGGSNAHAIIDQPSIATRGRFVSSYRSGPDEGDAFFDEDSERPYTLVLSANDAISLDANIRKLCQHLINPRVKVIMADLAYTLSERRTRLWHRAFVTTQSTEIQEKDFVMGKDSGQRPKIAMIFTGQGAQW</sequence>
<dbReference type="SUPFAM" id="SSF53901">
    <property type="entry name" value="Thiolase-like"/>
    <property type="match status" value="1"/>
</dbReference>
<dbReference type="PROSITE" id="PS52004">
    <property type="entry name" value="KS3_2"/>
    <property type="match status" value="1"/>
</dbReference>
<feature type="domain" description="Ketosynthase family 3 (KS3)" evidence="1">
    <location>
        <begin position="1"/>
        <end position="108"/>
    </location>
</feature>
<evidence type="ECO:0000259" key="1">
    <source>
        <dbReference type="PROSITE" id="PS52004"/>
    </source>
</evidence>
<evidence type="ECO:0000313" key="2">
    <source>
        <dbReference type="EMBL" id="ACN43258.1"/>
    </source>
</evidence>
<feature type="non-terminal residue" evidence="2">
    <location>
        <position position="1"/>
    </location>
</feature>
<feature type="non-terminal residue" evidence="2">
    <location>
        <position position="227"/>
    </location>
</feature>
<dbReference type="EMBL" id="EU862501">
    <property type="protein sequence ID" value="ACN43258.1"/>
    <property type="molecule type" value="Genomic_DNA"/>
</dbReference>
<name>C0J6I1_9PLEO</name>
<protein>
    <submittedName>
        <fullName evidence="2">Putative polyketide synthase</fullName>
    </submittedName>
</protein>
<dbReference type="GO" id="GO:0004312">
    <property type="term" value="F:fatty acid synthase activity"/>
    <property type="evidence" value="ECO:0007669"/>
    <property type="project" value="TreeGrafter"/>
</dbReference>
<dbReference type="Pfam" id="PF16197">
    <property type="entry name" value="KAsynt_C_assoc"/>
    <property type="match status" value="1"/>
</dbReference>
<dbReference type="PANTHER" id="PTHR43775">
    <property type="entry name" value="FATTY ACID SYNTHASE"/>
    <property type="match status" value="1"/>
</dbReference>
<dbReference type="Gene3D" id="3.30.70.3290">
    <property type="match status" value="1"/>
</dbReference>
<proteinExistence type="predicted"/>
<dbReference type="InterPro" id="IPR020841">
    <property type="entry name" value="PKS_Beta-ketoAc_synthase_dom"/>
</dbReference>
<dbReference type="InterPro" id="IPR014031">
    <property type="entry name" value="Ketoacyl_synth_C"/>
</dbReference>
<accession>C0J6I1</accession>
<organism evidence="2">
    <name type="scientific">Epicoccum sp. BCC8702</name>
    <dbReference type="NCBI Taxonomy" id="577454"/>
    <lineage>
        <taxon>Eukaryota</taxon>
        <taxon>Fungi</taxon>
        <taxon>Dikarya</taxon>
        <taxon>Ascomycota</taxon>
        <taxon>Pezizomycotina</taxon>
        <taxon>Dothideomycetes</taxon>
        <taxon>Pleosporomycetidae</taxon>
        <taxon>Pleosporales</taxon>
        <taxon>Pleosporineae</taxon>
        <taxon>Didymellaceae</taxon>
        <taxon>Epicoccum</taxon>
    </lineage>
</organism>
<dbReference type="AlphaFoldDB" id="C0J6I1"/>
<dbReference type="InterPro" id="IPR032821">
    <property type="entry name" value="PKS_assoc"/>
</dbReference>
<dbReference type="InterPro" id="IPR050091">
    <property type="entry name" value="PKS_NRPS_Biosynth_Enz"/>
</dbReference>
<reference evidence="2" key="1">
    <citation type="journal article" date="2009" name="Appl. Environ. Microbiol.">
        <title>Insect-specific polyketide synthases (PKSs), potential PKS-nonribosomal peptide synthetase hybrids, and novel PKS clades in tropical fungi.</title>
        <authorList>
            <person name="Amnuaykanjanasin A."/>
            <person name="Phonghanpot S."/>
            <person name="Sengpanich N."/>
            <person name="Cheevadhanarak S."/>
            <person name="Tanticharoen M."/>
        </authorList>
    </citation>
    <scope>NUCLEOTIDE SEQUENCE</scope>
    <source>
        <strain evidence="2">BCC8702</strain>
    </source>
</reference>
<dbReference type="InterPro" id="IPR016039">
    <property type="entry name" value="Thiolase-like"/>
</dbReference>
<dbReference type="PANTHER" id="PTHR43775:SF18">
    <property type="entry name" value="ENZYME, PUTATIVE (JCVI)-RELATED"/>
    <property type="match status" value="1"/>
</dbReference>
<dbReference type="InterPro" id="IPR001227">
    <property type="entry name" value="Ac_transferase_dom_sf"/>
</dbReference>
<dbReference type="GO" id="GO:0044550">
    <property type="term" value="P:secondary metabolite biosynthetic process"/>
    <property type="evidence" value="ECO:0007669"/>
    <property type="project" value="TreeGrafter"/>
</dbReference>